<comment type="caution">
    <text evidence="3">The sequence shown here is derived from an EMBL/GenBank/DDBJ whole genome shotgun (WGS) entry which is preliminary data.</text>
</comment>
<name>A0AAD8DUK0_MYTSE</name>
<evidence type="ECO:0000313" key="3">
    <source>
        <dbReference type="EMBL" id="KAJ8722746.1"/>
    </source>
</evidence>
<sequence length="158" mass="17398">MLGNSELLSVVIRAITTRTCHVVRVCVFIAYNYNRKTKRIMDSPGDKAMSWADEDVVPTSDPNLTVSMISEDMPTLTVTTIVGMTVVMLIAILGVFILGVLIDCRQQRLLEKKMGEAKRMKSSRRVNTSPEADDASIANNMEESGMSVAPAEALRHIP</sequence>
<keyword evidence="4" id="KW-1185">Reference proteome</keyword>
<proteinExistence type="predicted"/>
<evidence type="ECO:0000313" key="4">
    <source>
        <dbReference type="Proteomes" id="UP001231518"/>
    </source>
</evidence>
<reference evidence="3" key="1">
    <citation type="submission" date="2023-03" db="EMBL/GenBank/DDBJ databases">
        <title>Chromosome-level genomes of two armyworms, Mythimna separata and Mythimna loreyi, provide insights into the biosynthesis and reception of sex pheromones.</title>
        <authorList>
            <person name="Zhao H."/>
        </authorList>
    </citation>
    <scope>NUCLEOTIDE SEQUENCE</scope>
    <source>
        <strain evidence="3">BeijingLab</strain>
        <tissue evidence="3">Pupa</tissue>
    </source>
</reference>
<keyword evidence="2" id="KW-0812">Transmembrane</keyword>
<evidence type="ECO:0000256" key="1">
    <source>
        <dbReference type="SAM" id="MobiDB-lite"/>
    </source>
</evidence>
<organism evidence="3 4">
    <name type="scientific">Mythimna separata</name>
    <name type="common">Oriental armyworm</name>
    <name type="synonym">Pseudaletia separata</name>
    <dbReference type="NCBI Taxonomy" id="271217"/>
    <lineage>
        <taxon>Eukaryota</taxon>
        <taxon>Metazoa</taxon>
        <taxon>Ecdysozoa</taxon>
        <taxon>Arthropoda</taxon>
        <taxon>Hexapoda</taxon>
        <taxon>Insecta</taxon>
        <taxon>Pterygota</taxon>
        <taxon>Neoptera</taxon>
        <taxon>Endopterygota</taxon>
        <taxon>Lepidoptera</taxon>
        <taxon>Glossata</taxon>
        <taxon>Ditrysia</taxon>
        <taxon>Noctuoidea</taxon>
        <taxon>Noctuidae</taxon>
        <taxon>Noctuinae</taxon>
        <taxon>Hadenini</taxon>
        <taxon>Mythimna</taxon>
    </lineage>
</organism>
<feature type="transmembrane region" description="Helical" evidence="2">
    <location>
        <begin position="81"/>
        <end position="104"/>
    </location>
</feature>
<evidence type="ECO:0000256" key="2">
    <source>
        <dbReference type="SAM" id="Phobius"/>
    </source>
</evidence>
<dbReference type="EMBL" id="JARGEI010000012">
    <property type="protein sequence ID" value="KAJ8722746.1"/>
    <property type="molecule type" value="Genomic_DNA"/>
</dbReference>
<accession>A0AAD8DUK0</accession>
<keyword evidence="2" id="KW-0472">Membrane</keyword>
<gene>
    <name evidence="3" type="ORF">PYW07_003926</name>
</gene>
<dbReference type="AlphaFoldDB" id="A0AAD8DUK0"/>
<feature type="region of interest" description="Disordered" evidence="1">
    <location>
        <begin position="115"/>
        <end position="158"/>
    </location>
</feature>
<protein>
    <submittedName>
        <fullName evidence="3">Uncharacterized protein</fullName>
    </submittedName>
</protein>
<dbReference type="Proteomes" id="UP001231518">
    <property type="component" value="Chromosome 15"/>
</dbReference>
<keyword evidence="2" id="KW-1133">Transmembrane helix</keyword>